<comment type="caution">
    <text evidence="1">The sequence shown here is derived from an EMBL/GenBank/DDBJ whole genome shotgun (WGS) entry which is preliminary data.</text>
</comment>
<sequence>MKTQRTCLALDLKDDDELIAQYEHFHQPEHIWPEIPQGIRAGGVVDMQIYRIGTRLFMIVETEESIDLNTAFEAIGKMPLQAKWATFMEGFQQRLTEAKPHEHWAEMKPVFMLNDCLK</sequence>
<dbReference type="InterPro" id="IPR011008">
    <property type="entry name" value="Dimeric_a/b-barrel"/>
</dbReference>
<dbReference type="OrthoDB" id="1430580at2"/>
<gene>
    <name evidence="1" type="ORF">DVG78_04405</name>
</gene>
<evidence type="ECO:0000313" key="2">
    <source>
        <dbReference type="Proteomes" id="UP000253141"/>
    </source>
</evidence>
<proteinExistence type="predicted"/>
<dbReference type="PANTHER" id="PTHR43239:SF1">
    <property type="entry name" value="UPF0734 PROTEIN DDB_G0273871_DDB_G0273177"/>
    <property type="match status" value="1"/>
</dbReference>
<keyword evidence="2" id="KW-1185">Reference proteome</keyword>
<dbReference type="GO" id="GO:0016857">
    <property type="term" value="F:racemase and epimerase activity, acting on carbohydrates and derivatives"/>
    <property type="evidence" value="ECO:0007669"/>
    <property type="project" value="InterPro"/>
</dbReference>
<dbReference type="PANTHER" id="PTHR43239">
    <property type="entry name" value="UPF0734 PROTEIN DDB_G0273871/DDB_G0273177"/>
    <property type="match status" value="1"/>
</dbReference>
<evidence type="ECO:0000313" key="1">
    <source>
        <dbReference type="EMBL" id="RDB07261.1"/>
    </source>
</evidence>
<dbReference type="Gene3D" id="3.30.70.100">
    <property type="match status" value="1"/>
</dbReference>
<dbReference type="EMBL" id="QPIW01000002">
    <property type="protein sequence ID" value="RDB07261.1"/>
    <property type="molecule type" value="Genomic_DNA"/>
</dbReference>
<dbReference type="InterPro" id="IPR052996">
    <property type="entry name" value="Carb_Metab_Mutarotase"/>
</dbReference>
<accession>A0A369IBX0</accession>
<name>A0A369IBX0_9BACT</name>
<protein>
    <submittedName>
        <fullName evidence="1">L-rhamnose mutarotase</fullName>
    </submittedName>
</protein>
<dbReference type="AlphaFoldDB" id="A0A369IBX0"/>
<reference evidence="1 2" key="1">
    <citation type="submission" date="2018-07" db="EMBL/GenBank/DDBJ databases">
        <title>Genome analysis of Runella aurantiaca.</title>
        <authorList>
            <person name="Yang X."/>
        </authorList>
    </citation>
    <scope>NUCLEOTIDE SEQUENCE [LARGE SCALE GENOMIC DNA]</scope>
    <source>
        <strain evidence="1 2">YX9</strain>
    </source>
</reference>
<organism evidence="1 2">
    <name type="scientific">Runella aurantiaca</name>
    <dbReference type="NCBI Taxonomy" id="2282308"/>
    <lineage>
        <taxon>Bacteria</taxon>
        <taxon>Pseudomonadati</taxon>
        <taxon>Bacteroidota</taxon>
        <taxon>Cytophagia</taxon>
        <taxon>Cytophagales</taxon>
        <taxon>Spirosomataceae</taxon>
        <taxon>Runella</taxon>
    </lineage>
</organism>
<dbReference type="RefSeq" id="WP_114459841.1">
    <property type="nucleotide sequence ID" value="NZ_QPIW01000002.1"/>
</dbReference>
<dbReference type="Proteomes" id="UP000253141">
    <property type="component" value="Unassembled WGS sequence"/>
</dbReference>
<dbReference type="InterPro" id="IPR008000">
    <property type="entry name" value="Rham/fucose_mutarotase"/>
</dbReference>
<dbReference type="Pfam" id="PF05336">
    <property type="entry name" value="rhaM"/>
    <property type="match status" value="1"/>
</dbReference>
<dbReference type="SUPFAM" id="SSF54909">
    <property type="entry name" value="Dimeric alpha+beta barrel"/>
    <property type="match status" value="1"/>
</dbReference>